<dbReference type="EMBL" id="JAUSTY010000035">
    <property type="protein sequence ID" value="MDQ0168497.1"/>
    <property type="molecule type" value="Genomic_DNA"/>
</dbReference>
<reference evidence="2 3" key="1">
    <citation type="submission" date="2023-07" db="EMBL/GenBank/DDBJ databases">
        <title>Genomic Encyclopedia of Type Strains, Phase IV (KMG-IV): sequencing the most valuable type-strain genomes for metagenomic binning, comparative biology and taxonomic classification.</title>
        <authorList>
            <person name="Goeker M."/>
        </authorList>
    </citation>
    <scope>NUCLEOTIDE SEQUENCE [LARGE SCALE GENOMIC DNA]</scope>
    <source>
        <strain evidence="2 3">DSM 12751</strain>
    </source>
</reference>
<evidence type="ECO:0000256" key="1">
    <source>
        <dbReference type="SAM" id="Phobius"/>
    </source>
</evidence>
<keyword evidence="1" id="KW-0812">Transmembrane</keyword>
<protein>
    <submittedName>
        <fullName evidence="2">Uncharacterized protein</fullName>
    </submittedName>
</protein>
<dbReference type="RefSeq" id="WP_307398268.1">
    <property type="nucleotide sequence ID" value="NZ_JAUSTY010000035.1"/>
</dbReference>
<evidence type="ECO:0000313" key="2">
    <source>
        <dbReference type="EMBL" id="MDQ0168497.1"/>
    </source>
</evidence>
<keyword evidence="1" id="KW-1133">Transmembrane helix</keyword>
<sequence>MKKLYSKKRYVLLSIIFIFIIAYTIFINWPKTISPPGSVLTEEMIERDLKILAGKDSFVSPIYFIKAEISLNDIVEEELIKQKSLHPEDQIIKLTIRSKDLFSIPYEVEYAMRVWHYLKVRQAPYPTEALLIYAYEGGLSGKYPILVTLDEYEELYQENINPEMDESEVVQILTQKWIEKNDYSRWGLE</sequence>
<dbReference type="Proteomes" id="UP001235840">
    <property type="component" value="Unassembled WGS sequence"/>
</dbReference>
<gene>
    <name evidence="2" type="ORF">J2S11_004459</name>
</gene>
<proteinExistence type="predicted"/>
<organism evidence="2 3">
    <name type="scientific">Caldalkalibacillus horti</name>
    <dbReference type="NCBI Taxonomy" id="77523"/>
    <lineage>
        <taxon>Bacteria</taxon>
        <taxon>Bacillati</taxon>
        <taxon>Bacillota</taxon>
        <taxon>Bacilli</taxon>
        <taxon>Bacillales</taxon>
        <taxon>Bacillaceae</taxon>
        <taxon>Caldalkalibacillus</taxon>
    </lineage>
</organism>
<keyword evidence="3" id="KW-1185">Reference proteome</keyword>
<keyword evidence="1" id="KW-0472">Membrane</keyword>
<accession>A0ABT9W5Z1</accession>
<feature type="transmembrane region" description="Helical" evidence="1">
    <location>
        <begin position="12"/>
        <end position="29"/>
    </location>
</feature>
<evidence type="ECO:0000313" key="3">
    <source>
        <dbReference type="Proteomes" id="UP001235840"/>
    </source>
</evidence>
<name>A0ABT9W5Z1_9BACI</name>
<comment type="caution">
    <text evidence="2">The sequence shown here is derived from an EMBL/GenBank/DDBJ whole genome shotgun (WGS) entry which is preliminary data.</text>
</comment>